<dbReference type="InterPro" id="IPR011990">
    <property type="entry name" value="TPR-like_helical_dom_sf"/>
</dbReference>
<reference evidence="4 5" key="1">
    <citation type="journal article" date="2004" name="Science">
        <title>The genome of the diatom Thalassiosira pseudonana: ecology, evolution, and metabolism.</title>
        <authorList>
            <person name="Armbrust E.V."/>
            <person name="Berges J.A."/>
            <person name="Bowler C."/>
            <person name="Green B.R."/>
            <person name="Martinez D."/>
            <person name="Putnam N.H."/>
            <person name="Zhou S."/>
            <person name="Allen A.E."/>
            <person name="Apt K.E."/>
            <person name="Bechner M."/>
            <person name="Brzezinski M.A."/>
            <person name="Chaal B.K."/>
            <person name="Chiovitti A."/>
            <person name="Davis A.K."/>
            <person name="Demarest M.S."/>
            <person name="Detter J.C."/>
            <person name="Glavina T."/>
            <person name="Goodstein D."/>
            <person name="Hadi M.Z."/>
            <person name="Hellsten U."/>
            <person name="Hildebrand M."/>
            <person name="Jenkins B.D."/>
            <person name="Jurka J."/>
            <person name="Kapitonov V.V."/>
            <person name="Kroger N."/>
            <person name="Lau W.W."/>
            <person name="Lane T.W."/>
            <person name="Larimer F.W."/>
            <person name="Lippmeier J.C."/>
            <person name="Lucas S."/>
            <person name="Medina M."/>
            <person name="Montsant A."/>
            <person name="Obornik M."/>
            <person name="Parker M.S."/>
            <person name="Palenik B."/>
            <person name="Pazour G.J."/>
            <person name="Richardson P.M."/>
            <person name="Rynearson T.A."/>
            <person name="Saito M.A."/>
            <person name="Schwartz D.C."/>
            <person name="Thamatrakoln K."/>
            <person name="Valentin K."/>
            <person name="Vardi A."/>
            <person name="Wilkerson F.P."/>
            <person name="Rokhsar D.S."/>
        </authorList>
    </citation>
    <scope>NUCLEOTIDE SEQUENCE [LARGE SCALE GENOMIC DNA]</scope>
    <source>
        <strain evidence="4 5">CCMP1335</strain>
    </source>
</reference>
<evidence type="ECO:0000256" key="2">
    <source>
        <dbReference type="SAM" id="MobiDB-lite"/>
    </source>
</evidence>
<dbReference type="HOGENOM" id="CLU_519286_0_0_1"/>
<gene>
    <name evidence="4" type="ORF">THAPS_25360</name>
</gene>
<dbReference type="EMBL" id="CP001159">
    <property type="protein sequence ID" value="ACI64126.1"/>
    <property type="molecule type" value="Genomic_DNA"/>
</dbReference>
<dbReference type="PROSITE" id="PS50005">
    <property type="entry name" value="TPR"/>
    <property type="match status" value="1"/>
</dbReference>
<dbReference type="SUPFAM" id="SSF48452">
    <property type="entry name" value="TPR-like"/>
    <property type="match status" value="1"/>
</dbReference>
<name>B5YLR8_THAPS</name>
<dbReference type="OMA" id="SKQCMKM"/>
<dbReference type="InterPro" id="IPR003034">
    <property type="entry name" value="SAP_dom"/>
</dbReference>
<dbReference type="InParanoid" id="B5YLR8"/>
<protein>
    <recommendedName>
        <fullName evidence="3">SAP domain-containing protein</fullName>
    </recommendedName>
</protein>
<dbReference type="InterPro" id="IPR036361">
    <property type="entry name" value="SAP_dom_sf"/>
</dbReference>
<feature type="region of interest" description="Disordered" evidence="2">
    <location>
        <begin position="442"/>
        <end position="462"/>
    </location>
</feature>
<sequence length="525" mass="59203">MSLPRVQLVSITATLSLLLSSRSINSFSLSPASSRAQVVTSLAQRHHHPSATKLHYSKEGDEAHDPSSPSSSSQSDQQKYISTSQQERRDEESRRQIRSTSGFATPGLSSAIPGASDFNIDISKTEREYYNSLSSSDDDSVIDETNVDKFVAIYTEEGLTHLRQLRLAEAHESFNKVYSIKPEAYVWQDGLLKYYLDEYEAGAESLANNAIRYETRFGEPASEERIWRDACELKIVSSLHGKRKVKDRSIPVAMRVPVGEEGEDNEEVVEGESIASERRKVIRLARQLFSSSLRDNPSGVALARAQLQAMCGDSFPSTLKSSLPKLSSTNPALPSSVQKDHKMYKLHSYFYLGLYYDALGKNRESKQCMKMAIKTCQNSISGNGSDITYLLPMIHMTVRDWFDDDEFDEEDDSGDSMDDEALMEQLMIEGGIELRLGEETDASVTTQQSIEPKKRKSQSDEKIMQSIRESIKDMRIVDLRAELKKRRLKVGGSKKVLQDRLVNDLKRDAGVFCDDDELKQYYQME</sequence>
<evidence type="ECO:0000259" key="3">
    <source>
        <dbReference type="PROSITE" id="PS50800"/>
    </source>
</evidence>
<dbReference type="RefSeq" id="XP_002295409.1">
    <property type="nucleotide sequence ID" value="XM_002295373.1"/>
</dbReference>
<feature type="compositionally biased region" description="Low complexity" evidence="2">
    <location>
        <begin position="66"/>
        <end position="78"/>
    </location>
</feature>
<evidence type="ECO:0000256" key="1">
    <source>
        <dbReference type="PROSITE-ProRule" id="PRU00339"/>
    </source>
</evidence>
<accession>B5YLR8</accession>
<keyword evidence="1" id="KW-0802">TPR repeat</keyword>
<dbReference type="eggNOG" id="ENOG502SMZ0">
    <property type="taxonomic scope" value="Eukaryota"/>
</dbReference>
<dbReference type="Proteomes" id="UP000001449">
    <property type="component" value="Chromosome 18"/>
</dbReference>
<proteinExistence type="predicted"/>
<evidence type="ECO:0000313" key="4">
    <source>
        <dbReference type="EMBL" id="ACI64126.1"/>
    </source>
</evidence>
<dbReference type="PANTHER" id="PTHR47908:SF2">
    <property type="entry name" value="TETRATRICOPEPTIDE REPEAT (TPR)-LIKE SUPERFAMILY PROTEIN"/>
    <property type="match status" value="1"/>
</dbReference>
<dbReference type="Pfam" id="PF02037">
    <property type="entry name" value="SAP"/>
    <property type="match status" value="1"/>
</dbReference>
<feature type="repeat" description="TPR" evidence="1">
    <location>
        <begin position="151"/>
        <end position="184"/>
    </location>
</feature>
<dbReference type="PANTHER" id="PTHR47908">
    <property type="match status" value="1"/>
</dbReference>
<reference evidence="4 5" key="2">
    <citation type="journal article" date="2008" name="Nature">
        <title>The Phaeodactylum genome reveals the evolutionary history of diatom genomes.</title>
        <authorList>
            <person name="Bowler C."/>
            <person name="Allen A.E."/>
            <person name="Badger J.H."/>
            <person name="Grimwood J."/>
            <person name="Jabbari K."/>
            <person name="Kuo A."/>
            <person name="Maheswari U."/>
            <person name="Martens C."/>
            <person name="Maumus F."/>
            <person name="Otillar R.P."/>
            <person name="Rayko E."/>
            <person name="Salamov A."/>
            <person name="Vandepoele K."/>
            <person name="Beszteri B."/>
            <person name="Gruber A."/>
            <person name="Heijde M."/>
            <person name="Katinka M."/>
            <person name="Mock T."/>
            <person name="Valentin K."/>
            <person name="Verret F."/>
            <person name="Berges J.A."/>
            <person name="Brownlee C."/>
            <person name="Cadoret J.P."/>
            <person name="Chiovitti A."/>
            <person name="Choi C.J."/>
            <person name="Coesel S."/>
            <person name="De Martino A."/>
            <person name="Detter J.C."/>
            <person name="Durkin C."/>
            <person name="Falciatore A."/>
            <person name="Fournet J."/>
            <person name="Haruta M."/>
            <person name="Huysman M.J."/>
            <person name="Jenkins B.D."/>
            <person name="Jiroutova K."/>
            <person name="Jorgensen R.E."/>
            <person name="Joubert Y."/>
            <person name="Kaplan A."/>
            <person name="Kroger N."/>
            <person name="Kroth P.G."/>
            <person name="La Roche J."/>
            <person name="Lindquist E."/>
            <person name="Lommer M."/>
            <person name="Martin-Jezequel V."/>
            <person name="Lopez P.J."/>
            <person name="Lucas S."/>
            <person name="Mangogna M."/>
            <person name="McGinnis K."/>
            <person name="Medlin L.K."/>
            <person name="Montsant A."/>
            <person name="Oudot-Le Secq M.P."/>
            <person name="Napoli C."/>
            <person name="Obornik M."/>
            <person name="Parker M.S."/>
            <person name="Petit J.L."/>
            <person name="Porcel B.M."/>
            <person name="Poulsen N."/>
            <person name="Robison M."/>
            <person name="Rychlewski L."/>
            <person name="Rynearson T.A."/>
            <person name="Schmutz J."/>
            <person name="Shapiro H."/>
            <person name="Siaut M."/>
            <person name="Stanley M."/>
            <person name="Sussman M.R."/>
            <person name="Taylor A.R."/>
            <person name="Vardi A."/>
            <person name="von Dassow P."/>
            <person name="Vyverman W."/>
            <person name="Willis A."/>
            <person name="Wyrwicz L.S."/>
            <person name="Rokhsar D.S."/>
            <person name="Weissenbach J."/>
            <person name="Armbrust E.V."/>
            <person name="Green B.R."/>
            <person name="Van de Peer Y."/>
            <person name="Grigoriev I.V."/>
        </authorList>
    </citation>
    <scope>NUCLEOTIDE SEQUENCE [LARGE SCALE GENOMIC DNA]</scope>
    <source>
        <strain evidence="4 5">CCMP1335</strain>
    </source>
</reference>
<dbReference type="PaxDb" id="35128-Thaps25360"/>
<dbReference type="KEGG" id="tps:THAPS_25360"/>
<dbReference type="AlphaFoldDB" id="B5YLR8"/>
<feature type="compositionally biased region" description="Basic and acidic residues" evidence="2">
    <location>
        <begin position="86"/>
        <end position="95"/>
    </location>
</feature>
<feature type="domain" description="SAP" evidence="3">
    <location>
        <begin position="471"/>
        <end position="505"/>
    </location>
</feature>
<dbReference type="InterPro" id="IPR019734">
    <property type="entry name" value="TPR_rpt"/>
</dbReference>
<dbReference type="GeneID" id="7442970"/>
<feature type="compositionally biased region" description="Basic and acidic residues" evidence="2">
    <location>
        <begin position="56"/>
        <end position="65"/>
    </location>
</feature>
<keyword evidence="5" id="KW-1185">Reference proteome</keyword>
<dbReference type="PROSITE" id="PS50800">
    <property type="entry name" value="SAP"/>
    <property type="match status" value="1"/>
</dbReference>
<dbReference type="Gene3D" id="1.10.720.30">
    <property type="entry name" value="SAP domain"/>
    <property type="match status" value="1"/>
</dbReference>
<dbReference type="SMART" id="SM00513">
    <property type="entry name" value="SAP"/>
    <property type="match status" value="1"/>
</dbReference>
<dbReference type="SUPFAM" id="SSF68906">
    <property type="entry name" value="SAP domain"/>
    <property type="match status" value="1"/>
</dbReference>
<feature type="region of interest" description="Disordered" evidence="2">
    <location>
        <begin position="56"/>
        <end position="110"/>
    </location>
</feature>
<organism evidence="4 5">
    <name type="scientific">Thalassiosira pseudonana</name>
    <name type="common">Marine diatom</name>
    <name type="synonym">Cyclotella nana</name>
    <dbReference type="NCBI Taxonomy" id="35128"/>
    <lineage>
        <taxon>Eukaryota</taxon>
        <taxon>Sar</taxon>
        <taxon>Stramenopiles</taxon>
        <taxon>Ochrophyta</taxon>
        <taxon>Bacillariophyta</taxon>
        <taxon>Coscinodiscophyceae</taxon>
        <taxon>Thalassiosirophycidae</taxon>
        <taxon>Thalassiosirales</taxon>
        <taxon>Thalassiosiraceae</taxon>
        <taxon>Thalassiosira</taxon>
    </lineage>
</organism>
<evidence type="ECO:0000313" key="5">
    <source>
        <dbReference type="Proteomes" id="UP000001449"/>
    </source>
</evidence>